<dbReference type="SUPFAM" id="SSF55729">
    <property type="entry name" value="Acyl-CoA N-acyltransferases (Nat)"/>
    <property type="match status" value="1"/>
</dbReference>
<dbReference type="RefSeq" id="WP_122924136.1">
    <property type="nucleotide sequence ID" value="NZ_RHHU01000010.1"/>
</dbReference>
<dbReference type="GO" id="GO:0016746">
    <property type="term" value="F:acyltransferase activity"/>
    <property type="evidence" value="ECO:0007669"/>
    <property type="project" value="UniProtKB-KW"/>
</dbReference>
<proteinExistence type="predicted"/>
<dbReference type="GO" id="GO:0006629">
    <property type="term" value="P:lipid metabolic process"/>
    <property type="evidence" value="ECO:0007669"/>
    <property type="project" value="UniProtKB-KW"/>
</dbReference>
<dbReference type="InterPro" id="IPR052351">
    <property type="entry name" value="Ornithine_N-alpha-AT"/>
</dbReference>
<accession>A0A3M8D8J5</accession>
<dbReference type="AlphaFoldDB" id="A0A3M8D8J5"/>
<dbReference type="PANTHER" id="PTHR37323">
    <property type="entry name" value="GCN5-RELATED N-ACETYLTRANSFERASE"/>
    <property type="match status" value="1"/>
</dbReference>
<dbReference type="EMBL" id="RHHU01000010">
    <property type="protein sequence ID" value="RNB83605.1"/>
    <property type="molecule type" value="Genomic_DNA"/>
</dbReference>
<evidence type="ECO:0000313" key="7">
    <source>
        <dbReference type="Proteomes" id="UP000269573"/>
    </source>
</evidence>
<dbReference type="PANTHER" id="PTHR37323:SF1">
    <property type="entry name" value="L-ORNITHINE N(ALPHA)-ACYLTRANSFERASE"/>
    <property type="match status" value="1"/>
</dbReference>
<evidence type="ECO:0000313" key="6">
    <source>
        <dbReference type="EMBL" id="RNB83605.1"/>
    </source>
</evidence>
<dbReference type="Pfam" id="PF13444">
    <property type="entry name" value="Acetyltransf_5"/>
    <property type="match status" value="1"/>
</dbReference>
<gene>
    <name evidence="6" type="ORF">EDM59_13785</name>
</gene>
<dbReference type="Gene3D" id="3.40.630.30">
    <property type="match status" value="1"/>
</dbReference>
<evidence type="ECO:0000256" key="2">
    <source>
        <dbReference type="ARBA" id="ARBA00022516"/>
    </source>
</evidence>
<comment type="caution">
    <text evidence="6">The sequence shown here is derived from an EMBL/GenBank/DDBJ whole genome shotgun (WGS) entry which is preliminary data.</text>
</comment>
<protein>
    <submittedName>
        <fullName evidence="6">GNAT family N-acetyltransferase</fullName>
    </submittedName>
</protein>
<evidence type="ECO:0000256" key="3">
    <source>
        <dbReference type="ARBA" id="ARBA00022679"/>
    </source>
</evidence>
<name>A0A3M8D8J5_9BACL</name>
<dbReference type="Proteomes" id="UP000269573">
    <property type="component" value="Unassembled WGS sequence"/>
</dbReference>
<keyword evidence="3 6" id="KW-0808">Transferase</keyword>
<keyword evidence="7" id="KW-1185">Reference proteome</keyword>
<evidence type="ECO:0000256" key="4">
    <source>
        <dbReference type="ARBA" id="ARBA00023098"/>
    </source>
</evidence>
<reference evidence="6 7" key="1">
    <citation type="submission" date="2018-10" db="EMBL/GenBank/DDBJ databases">
        <title>Phylogenomics of Brevibacillus.</title>
        <authorList>
            <person name="Dunlap C."/>
        </authorList>
    </citation>
    <scope>NUCLEOTIDE SEQUENCE [LARGE SCALE GENOMIC DNA]</scope>
    <source>
        <strain evidence="6 7">JCM 15774</strain>
    </source>
</reference>
<keyword evidence="4" id="KW-0443">Lipid metabolism</keyword>
<dbReference type="InterPro" id="IPR016181">
    <property type="entry name" value="Acyl_CoA_acyltransferase"/>
</dbReference>
<comment type="pathway">
    <text evidence="1">Lipid metabolism.</text>
</comment>
<evidence type="ECO:0000256" key="5">
    <source>
        <dbReference type="ARBA" id="ARBA00023315"/>
    </source>
</evidence>
<evidence type="ECO:0000256" key="1">
    <source>
        <dbReference type="ARBA" id="ARBA00005189"/>
    </source>
</evidence>
<organism evidence="6 7">
    <name type="scientific">Brevibacillus nitrificans</name>
    <dbReference type="NCBI Taxonomy" id="651560"/>
    <lineage>
        <taxon>Bacteria</taxon>
        <taxon>Bacillati</taxon>
        <taxon>Bacillota</taxon>
        <taxon>Bacilli</taxon>
        <taxon>Bacillales</taxon>
        <taxon>Paenibacillaceae</taxon>
        <taxon>Brevibacillus</taxon>
    </lineage>
</organism>
<keyword evidence="2" id="KW-0444">Lipid biosynthesis</keyword>
<keyword evidence="5" id="KW-0012">Acyltransferase</keyword>
<sequence length="256" mass="29747">MEQAAKRVEQHHASLEVKLADRDEERQQVWELRYAAFIEANGLADGHAGKRLDRDRFDDWCDHLIVKEVGTERVVGTYRLLPGKKAGTNGGFYSETLFDLSHSSLPRTRMLELGRSCVDPAYRNGRVIQLLWEGIADYVNLHGYDYLVGCASLREADHEQLSRIHALLKRFAFLTERYRVHPHPSSRQTGLRPIDAEESQKQMYRLLPPLMKGYLWLGAELAEEPAYDPILRSTDYFVVLDQKQITEKYRRRFLDK</sequence>